<evidence type="ECO:0000313" key="2">
    <source>
        <dbReference type="EMBL" id="KAK1533880.1"/>
    </source>
</evidence>
<evidence type="ECO:0000313" key="3">
    <source>
        <dbReference type="Proteomes" id="UP001241169"/>
    </source>
</evidence>
<feature type="region of interest" description="Disordered" evidence="1">
    <location>
        <begin position="1"/>
        <end position="35"/>
    </location>
</feature>
<feature type="compositionally biased region" description="Pro residues" evidence="1">
    <location>
        <begin position="1"/>
        <end position="27"/>
    </location>
</feature>
<dbReference type="EMBL" id="MOPA01000008">
    <property type="protein sequence ID" value="KAK1533880.1"/>
    <property type="molecule type" value="Genomic_DNA"/>
</dbReference>
<reference evidence="2 3" key="1">
    <citation type="submission" date="2016-10" db="EMBL/GenBank/DDBJ databases">
        <title>The genome sequence of Colletotrichum fioriniae PJ7.</title>
        <authorList>
            <person name="Baroncelli R."/>
        </authorList>
    </citation>
    <scope>NUCLEOTIDE SEQUENCE [LARGE SCALE GENOMIC DNA]</scope>
    <source>
        <strain evidence="2 3">IMI 384185</strain>
    </source>
</reference>
<sequence>MDVPHPPPTSTPTPTPTPTHPPGPPHVDGPLFLPRSPLPPPHLHLHLHAPPLFLLRGLPLHEGTAQLRTPSSVHGRRPEAQTSIGPKGDSNSRSIPYAIMPTVPPATAASRDPFPPPNLRDDLLPVSSTLVYLTTRATPRHRVQSPAIETFFFI</sequence>
<keyword evidence="3" id="KW-1185">Reference proteome</keyword>
<feature type="region of interest" description="Disordered" evidence="1">
    <location>
        <begin position="65"/>
        <end position="96"/>
    </location>
</feature>
<evidence type="ECO:0000256" key="1">
    <source>
        <dbReference type="SAM" id="MobiDB-lite"/>
    </source>
</evidence>
<feature type="compositionally biased region" description="Polar residues" evidence="1">
    <location>
        <begin position="80"/>
        <end position="94"/>
    </location>
</feature>
<name>A0ABQ9SEE1_9PEZI</name>
<organism evidence="2 3">
    <name type="scientific">Colletotrichum paranaense</name>
    <dbReference type="NCBI Taxonomy" id="1914294"/>
    <lineage>
        <taxon>Eukaryota</taxon>
        <taxon>Fungi</taxon>
        <taxon>Dikarya</taxon>
        <taxon>Ascomycota</taxon>
        <taxon>Pezizomycotina</taxon>
        <taxon>Sordariomycetes</taxon>
        <taxon>Hypocreomycetidae</taxon>
        <taxon>Glomerellales</taxon>
        <taxon>Glomerellaceae</taxon>
        <taxon>Colletotrichum</taxon>
        <taxon>Colletotrichum acutatum species complex</taxon>
    </lineage>
</organism>
<dbReference type="Proteomes" id="UP001241169">
    <property type="component" value="Unassembled WGS sequence"/>
</dbReference>
<accession>A0ABQ9SEE1</accession>
<protein>
    <submittedName>
        <fullName evidence="2">Uncharacterized protein</fullName>
    </submittedName>
</protein>
<dbReference type="GeneID" id="85378747"/>
<gene>
    <name evidence="2" type="ORF">CPAR01_10588</name>
</gene>
<comment type="caution">
    <text evidence="2">The sequence shown here is derived from an EMBL/GenBank/DDBJ whole genome shotgun (WGS) entry which is preliminary data.</text>
</comment>
<dbReference type="RefSeq" id="XP_060347030.1">
    <property type="nucleotide sequence ID" value="XM_060494848.1"/>
</dbReference>
<proteinExistence type="predicted"/>